<organism evidence="3 4">
    <name type="scientific">Fragilariopsis cylindrus CCMP1102</name>
    <dbReference type="NCBI Taxonomy" id="635003"/>
    <lineage>
        <taxon>Eukaryota</taxon>
        <taxon>Sar</taxon>
        <taxon>Stramenopiles</taxon>
        <taxon>Ochrophyta</taxon>
        <taxon>Bacillariophyta</taxon>
        <taxon>Bacillariophyceae</taxon>
        <taxon>Bacillariophycidae</taxon>
        <taxon>Bacillariales</taxon>
        <taxon>Bacillariaceae</taxon>
        <taxon>Fragilariopsis</taxon>
    </lineage>
</organism>
<proteinExistence type="predicted"/>
<dbReference type="InParanoid" id="A0A1E7EU78"/>
<reference evidence="3 4" key="1">
    <citation type="submission" date="2016-09" db="EMBL/GenBank/DDBJ databases">
        <title>Extensive genetic diversity and differential bi-allelic expression allows diatom success in the polar Southern Ocean.</title>
        <authorList>
            <consortium name="DOE Joint Genome Institute"/>
            <person name="Mock T."/>
            <person name="Otillar R.P."/>
            <person name="Strauss J."/>
            <person name="Dupont C."/>
            <person name="Frickenhaus S."/>
            <person name="Maumus F."/>
            <person name="Mcmullan M."/>
            <person name="Sanges R."/>
            <person name="Schmutz J."/>
            <person name="Toseland A."/>
            <person name="Valas R."/>
            <person name="Veluchamy A."/>
            <person name="Ward B.J."/>
            <person name="Allen A."/>
            <person name="Barry K."/>
            <person name="Falciatore A."/>
            <person name="Ferrante M."/>
            <person name="Fortunato A.E."/>
            <person name="Gloeckner G."/>
            <person name="Gruber A."/>
            <person name="Hipkin R."/>
            <person name="Janech M."/>
            <person name="Kroth P."/>
            <person name="Leese F."/>
            <person name="Lindquist E."/>
            <person name="Lyon B.R."/>
            <person name="Martin J."/>
            <person name="Mayer C."/>
            <person name="Parker M."/>
            <person name="Quesneville H."/>
            <person name="Raymond J."/>
            <person name="Uhlig C."/>
            <person name="Valentin K.U."/>
            <person name="Worden A.Z."/>
            <person name="Armbrust E.V."/>
            <person name="Bowler C."/>
            <person name="Green B."/>
            <person name="Moulton V."/>
            <person name="Van Oosterhout C."/>
            <person name="Grigoriev I."/>
        </authorList>
    </citation>
    <scope>NUCLEOTIDE SEQUENCE [LARGE SCALE GENOMIC DNA]</scope>
    <source>
        <strain evidence="3 4">CCMP1102</strain>
    </source>
</reference>
<evidence type="ECO:0000313" key="4">
    <source>
        <dbReference type="Proteomes" id="UP000095751"/>
    </source>
</evidence>
<dbReference type="Proteomes" id="UP000095751">
    <property type="component" value="Unassembled WGS sequence"/>
</dbReference>
<evidence type="ECO:0000313" key="3">
    <source>
        <dbReference type="EMBL" id="OEU09416.1"/>
    </source>
</evidence>
<dbReference type="OrthoDB" id="196771at2759"/>
<feature type="signal peptide" evidence="2">
    <location>
        <begin position="1"/>
        <end position="36"/>
    </location>
</feature>
<sequence>MTTISYYTSYNYSISAKLFLALSLVLLFSSSNHVEAFATNRALLVKKTECSISLRASVEGTGTLVDTDGDCETVSSALDWSFIDSAYLIHCPNGDPGGDRIASTRSILKEVNLLDSVTVKEFDTDDEDRVRGCYNSHISVFRDIIQKNSRKSISNNLDFLGIFKNNERRDDVDDDLNVLIFEDNLYLNNGILDQECIDAISNFVQEYKDKWDVVHLAYIPYVPDLKVSKTDDKRIVKLSTKNQQSALGTTAYVINGRAMRKIIEEDDRKGYTLSIPDAMAELFGESRYALNPTAFVRAPTTKSLVNPQLDDLRSILFRPSVVSFVQQILISTGLSTTALLPLVILSLLSISITSISSSVHSAVEFLNYGTIDGPLIVPITSVVFSFFSLGLIIQGFLLAPKPNVDESD</sequence>
<feature type="transmembrane region" description="Helical" evidence="1">
    <location>
        <begin position="338"/>
        <end position="363"/>
    </location>
</feature>
<protein>
    <recommendedName>
        <fullName evidence="5">Protein BIG1</fullName>
    </recommendedName>
</protein>
<feature type="chain" id="PRO_5009192245" description="Protein BIG1" evidence="2">
    <location>
        <begin position="37"/>
        <end position="408"/>
    </location>
</feature>
<dbReference type="AlphaFoldDB" id="A0A1E7EU78"/>
<evidence type="ECO:0000256" key="1">
    <source>
        <dbReference type="SAM" id="Phobius"/>
    </source>
</evidence>
<keyword evidence="1" id="KW-1133">Transmembrane helix</keyword>
<dbReference type="EMBL" id="KV784375">
    <property type="protein sequence ID" value="OEU09416.1"/>
    <property type="molecule type" value="Genomic_DNA"/>
</dbReference>
<evidence type="ECO:0000256" key="2">
    <source>
        <dbReference type="SAM" id="SignalP"/>
    </source>
</evidence>
<feature type="transmembrane region" description="Helical" evidence="1">
    <location>
        <begin position="375"/>
        <end position="399"/>
    </location>
</feature>
<dbReference type="KEGG" id="fcy:FRACYDRAFT_248265"/>
<keyword evidence="2" id="KW-0732">Signal</keyword>
<accession>A0A1E7EU78</accession>
<keyword evidence="1" id="KW-0812">Transmembrane</keyword>
<gene>
    <name evidence="3" type="ORF">FRACYDRAFT_248265</name>
</gene>
<evidence type="ECO:0008006" key="5">
    <source>
        <dbReference type="Google" id="ProtNLM"/>
    </source>
</evidence>
<keyword evidence="4" id="KW-1185">Reference proteome</keyword>
<name>A0A1E7EU78_9STRA</name>
<keyword evidence="1" id="KW-0472">Membrane</keyword>